<dbReference type="Proteomes" id="UP000703893">
    <property type="component" value="Unassembled WGS sequence"/>
</dbReference>
<dbReference type="Gene3D" id="1.25.10.10">
    <property type="entry name" value="Leucine-rich Repeat Variant"/>
    <property type="match status" value="2"/>
</dbReference>
<name>A0A937X5W8_9BACT</name>
<keyword evidence="1" id="KW-0472">Membrane</keyword>
<keyword evidence="1" id="KW-1133">Transmembrane helix</keyword>
<dbReference type="EMBL" id="VGJX01000146">
    <property type="protein sequence ID" value="MBM3274186.1"/>
    <property type="molecule type" value="Genomic_DNA"/>
</dbReference>
<reference evidence="2 3" key="1">
    <citation type="submission" date="2019-03" db="EMBL/GenBank/DDBJ databases">
        <title>Lake Tanganyika Metagenome-Assembled Genomes (MAGs).</title>
        <authorList>
            <person name="Tran P."/>
        </authorList>
    </citation>
    <scope>NUCLEOTIDE SEQUENCE [LARGE SCALE GENOMIC DNA]</scope>
    <source>
        <strain evidence="2">K_DeepCast_65m_m2_236</strain>
    </source>
</reference>
<evidence type="ECO:0000313" key="2">
    <source>
        <dbReference type="EMBL" id="MBM3274186.1"/>
    </source>
</evidence>
<dbReference type="InterPro" id="IPR004155">
    <property type="entry name" value="PBS_lyase_HEAT"/>
</dbReference>
<comment type="caution">
    <text evidence="2">The sequence shown here is derived from an EMBL/GenBank/DDBJ whole genome shotgun (WGS) entry which is preliminary data.</text>
</comment>
<dbReference type="SMART" id="SM00567">
    <property type="entry name" value="EZ_HEAT"/>
    <property type="match status" value="4"/>
</dbReference>
<evidence type="ECO:0000256" key="1">
    <source>
        <dbReference type="SAM" id="Phobius"/>
    </source>
</evidence>
<organism evidence="2 3">
    <name type="scientific">Candidatus Tanganyikabacteria bacterium</name>
    <dbReference type="NCBI Taxonomy" id="2961651"/>
    <lineage>
        <taxon>Bacteria</taxon>
        <taxon>Bacillati</taxon>
        <taxon>Candidatus Sericytochromatia</taxon>
        <taxon>Candidatus Tanganyikabacteria</taxon>
    </lineage>
</organism>
<feature type="transmembrane region" description="Helical" evidence="1">
    <location>
        <begin position="76"/>
        <end position="94"/>
    </location>
</feature>
<evidence type="ECO:0000313" key="3">
    <source>
        <dbReference type="Proteomes" id="UP000703893"/>
    </source>
</evidence>
<dbReference type="InterPro" id="IPR016024">
    <property type="entry name" value="ARM-type_fold"/>
</dbReference>
<accession>A0A937X5W8</accession>
<dbReference type="AlphaFoldDB" id="A0A937X5W8"/>
<sequence length="632" mass="66759">EGLALLMASFNKFADRFCRDSIQKPAVLVLYQPLPPAKRLWAQSVGDTIVDPVAGGLTALALLAGLNLLHLSIGQIALGLLPVVGIWLAIALFIHRGYLDALAKALERRRLSALTLDFATPEAGQIARKLVESAHPEEVSFGLRMLRETEPSSVEVLAPDLLGHPSADVRREVAATIERHGIEGVGSALRVRLDVEENARVAGRVARALAASEPEAATELLVPLLSSPDLLLRSETIAGLLRHAGLEGALVAGEAFLRAVKSPDPALRTMAARVLREVADPCLHRPLLTLLDDPVLEVRRAAVAAAASMGSARIRFRVVQALSDATVSRTAVATIASWGDAAVLDLAVAAASRGDRLAQRGAVSALVRINSPLAMRTLEALIDSTDWEVLDLALDGLSRSNLEMSAPGHSALATCIRKQVTAGLAILRAIGAGVAVGAGQELVRSLEADLQGCRRRLFWALDSCNRGRSVRSAWKDYRAGIPDRRACALEIIENLLPRDIREQGLAVLEEGTGSPPVASGDHTIPGQVSDLEGFLCAVALSPEVPVGRWTRAHALHDMGRSGDAIFQAALVAACEAPELLWAETAVGALAAVDPAAADECGLRFTGHRYLGPLAAAIVASTGRARPWKSSAS</sequence>
<keyword evidence="1" id="KW-0812">Transmembrane</keyword>
<dbReference type="InterPro" id="IPR011989">
    <property type="entry name" value="ARM-like"/>
</dbReference>
<feature type="transmembrane region" description="Helical" evidence="1">
    <location>
        <begin position="49"/>
        <end position="69"/>
    </location>
</feature>
<gene>
    <name evidence="2" type="ORF">FJZ00_03470</name>
</gene>
<dbReference type="SUPFAM" id="SSF48371">
    <property type="entry name" value="ARM repeat"/>
    <property type="match status" value="1"/>
</dbReference>
<proteinExistence type="predicted"/>
<protein>
    <submittedName>
        <fullName evidence="2">HEAT repeat domain-containing protein</fullName>
    </submittedName>
</protein>
<feature type="non-terminal residue" evidence="2">
    <location>
        <position position="1"/>
    </location>
</feature>